<comment type="caution">
    <text evidence="2">The sequence shown here is derived from an EMBL/GenBank/DDBJ whole genome shotgun (WGS) entry which is preliminary data.</text>
</comment>
<feature type="domain" description="PucR C-terminal helix-turn-helix" evidence="1">
    <location>
        <begin position="463"/>
        <end position="520"/>
    </location>
</feature>
<organism evidence="2 3">
    <name type="scientific">Blautia parvula</name>
    <dbReference type="NCBI Taxonomy" id="2877527"/>
    <lineage>
        <taxon>Bacteria</taxon>
        <taxon>Bacillati</taxon>
        <taxon>Bacillota</taxon>
        <taxon>Clostridia</taxon>
        <taxon>Lachnospirales</taxon>
        <taxon>Lachnospiraceae</taxon>
        <taxon>Blautia</taxon>
    </lineage>
</organism>
<dbReference type="Proteomes" id="UP001600941">
    <property type="component" value="Unassembled WGS sequence"/>
</dbReference>
<reference evidence="2 3" key="1">
    <citation type="submission" date="2024-04" db="EMBL/GenBank/DDBJ databases">
        <title>Defined microbial consortia suppress multidrug-resistant proinflammatory Enterobacteriaceae via ecological control.</title>
        <authorList>
            <person name="Furuichi M."/>
            <person name="Kawaguchi T."/>
            <person name="Pust M."/>
            <person name="Yasuma K."/>
            <person name="Plichta D."/>
            <person name="Hasegawa N."/>
            <person name="Ohya T."/>
            <person name="Bhattarai S."/>
            <person name="Sasajima S."/>
            <person name="Aoto Y."/>
            <person name="Tuganbaev T."/>
            <person name="Yaginuma M."/>
            <person name="Ueda M."/>
            <person name="Okahashi N."/>
            <person name="Amafuji K."/>
            <person name="Kiridooshi Y."/>
            <person name="Sugita K."/>
            <person name="Strazar M."/>
            <person name="Skelly A."/>
            <person name="Suda W."/>
            <person name="Hattori M."/>
            <person name="Nakamoto N."/>
            <person name="Caballero S."/>
            <person name="Norman J."/>
            <person name="Olle B."/>
            <person name="Tanoue T."/>
            <person name="Arita M."/>
            <person name="Bucci V."/>
            <person name="Atarashi K."/>
            <person name="Xavier R."/>
            <person name="Honda K."/>
        </authorList>
    </citation>
    <scope>NUCLEOTIDE SEQUENCE [LARGE SCALE GENOMIC DNA]</scope>
    <source>
        <strain evidence="3">k34-0107-D12</strain>
    </source>
</reference>
<dbReference type="InterPro" id="IPR042070">
    <property type="entry name" value="PucR_C-HTH_sf"/>
</dbReference>
<dbReference type="PANTHER" id="PTHR33744">
    <property type="entry name" value="CARBOHYDRATE DIACID REGULATOR"/>
    <property type="match status" value="1"/>
</dbReference>
<dbReference type="InterPro" id="IPR025736">
    <property type="entry name" value="PucR_C-HTH_dom"/>
</dbReference>
<evidence type="ECO:0000313" key="3">
    <source>
        <dbReference type="Proteomes" id="UP001600941"/>
    </source>
</evidence>
<proteinExistence type="predicted"/>
<dbReference type="EMBL" id="BAABZQ010000001">
    <property type="protein sequence ID" value="GAA6501153.1"/>
    <property type="molecule type" value="Genomic_DNA"/>
</dbReference>
<accession>A0ABQ0BX91</accession>
<name>A0ABQ0BX91_9FIRM</name>
<dbReference type="RefSeq" id="WP_227210004.1">
    <property type="nucleotide sequence ID" value="NZ_BAABZQ010000001.1"/>
</dbReference>
<dbReference type="Pfam" id="PF13556">
    <property type="entry name" value="HTH_30"/>
    <property type="match status" value="1"/>
</dbReference>
<dbReference type="InterPro" id="IPR051448">
    <property type="entry name" value="CdaR-like_regulators"/>
</dbReference>
<keyword evidence="3" id="KW-1185">Reference proteome</keyword>
<sequence>MQVNLEMIYTRMQEEAVAAFSFYCGNRTITGAGIFPEDNEIARESGHLLVGTLEELLELDGREKLEGISVIAVDTQHIFQQQSGPASYRNACSKLDRMSEYLDYLIVQGGNVREWISKANRIIERYQEQNQNLMLSVIREEPLSEILGICSEIMDNPVILYDSGMNVIAVGGNCEKLIEDSEWRETLEKGYLSEHFIKNFKESGGLRSAGTTHRTAYINPGNGGLPSICCNLYHEDEKFAVFAVVETDIKLLPVHSILLEYLKELIYRRVFSENRQHKEKYSQLKNMLTGRLQGQSLEPGALNYSLKQQRWGREDGFYLLKVQMSKEDVATDMQLYVINLIEKVLKGCIPLQLGSDLYFIFNEKKTENFEEKLVLVKEKLVKYKLNSSVSYRFPDIINIYEQAYLTTAAIRLGTRIDREKYFYPYSKYRIIHIMDILAEKIDLKLLCNPEILHLHENDKDGILMQSFYVYMKENMSLSKAAEILNIHKSTLGYRLLKVERMVTLNLNDSDVRQSILLSCEILQYLNTYK</sequence>
<protein>
    <recommendedName>
        <fullName evidence="1">PucR C-terminal helix-turn-helix domain-containing protein</fullName>
    </recommendedName>
</protein>
<gene>
    <name evidence="2" type="ORF">K340107D12_39690</name>
</gene>
<evidence type="ECO:0000313" key="2">
    <source>
        <dbReference type="EMBL" id="GAA6501153.1"/>
    </source>
</evidence>
<evidence type="ECO:0000259" key="1">
    <source>
        <dbReference type="Pfam" id="PF13556"/>
    </source>
</evidence>
<dbReference type="Gene3D" id="1.10.10.2840">
    <property type="entry name" value="PucR C-terminal helix-turn-helix domain"/>
    <property type="match status" value="1"/>
</dbReference>